<evidence type="ECO:0000256" key="3">
    <source>
        <dbReference type="ARBA" id="ARBA00022801"/>
    </source>
</evidence>
<evidence type="ECO:0000256" key="4">
    <source>
        <dbReference type="ARBA" id="ARBA00023001"/>
    </source>
</evidence>
<dbReference type="InterPro" id="IPR012291">
    <property type="entry name" value="CBM2_carb-bd_dom_sf"/>
</dbReference>
<evidence type="ECO:0000256" key="6">
    <source>
        <dbReference type="ARBA" id="ARBA00023295"/>
    </source>
</evidence>
<dbReference type="InterPro" id="IPR017853">
    <property type="entry name" value="GH"/>
</dbReference>
<evidence type="ECO:0000256" key="5">
    <source>
        <dbReference type="ARBA" id="ARBA00023277"/>
    </source>
</evidence>
<evidence type="ECO:0000256" key="7">
    <source>
        <dbReference type="ARBA" id="ARBA00023326"/>
    </source>
</evidence>
<feature type="domain" description="CBM2" evidence="11">
    <location>
        <begin position="448"/>
        <end position="547"/>
    </location>
</feature>
<comment type="similarity">
    <text evidence="2 8">Belongs to the glycosyl hydrolase 5 (cellulase A) family.</text>
</comment>
<dbReference type="CAZy" id="CBM2">
    <property type="family name" value="Carbohydrate-Binding Module Family 2"/>
</dbReference>
<dbReference type="PDB" id="4NF7">
    <property type="method" value="X-ray"/>
    <property type="resolution" value="2.11 A"/>
    <property type="chains" value="A=34-394"/>
</dbReference>
<keyword evidence="10" id="KW-0732">Signal</keyword>
<dbReference type="Gene3D" id="2.60.40.290">
    <property type="match status" value="1"/>
</dbReference>
<dbReference type="KEGG" id="bpb:bpr_I1710"/>
<dbReference type="InterPro" id="IPR001547">
    <property type="entry name" value="Glyco_hydro_5"/>
</dbReference>
<evidence type="ECO:0000256" key="2">
    <source>
        <dbReference type="ARBA" id="ARBA00005641"/>
    </source>
</evidence>
<evidence type="ECO:0000256" key="1">
    <source>
        <dbReference type="ARBA" id="ARBA00000966"/>
    </source>
</evidence>
<dbReference type="EvolutionaryTrace" id="E0RXM0"/>
<feature type="chain" id="PRO_5039661876" description="Endoglucanase" evidence="10">
    <location>
        <begin position="24"/>
        <end position="547"/>
    </location>
</feature>
<keyword evidence="3 8" id="KW-0378">Hydrolase</keyword>
<dbReference type="InterPro" id="IPR018087">
    <property type="entry name" value="Glyco_hydro_5_CS"/>
</dbReference>
<gene>
    <name evidence="12" type="primary">cel5C</name>
    <name evidence="12" type="ordered locus">bpr_I1710</name>
</gene>
<organism evidence="12 13">
    <name type="scientific">Butyrivibrio proteoclasticus (strain ATCC 51982 / DSM 14932 / B316)</name>
    <name type="common">Clostridium proteoclasticum</name>
    <dbReference type="NCBI Taxonomy" id="515622"/>
    <lineage>
        <taxon>Bacteria</taxon>
        <taxon>Bacillati</taxon>
        <taxon>Bacillota</taxon>
        <taxon>Clostridia</taxon>
        <taxon>Lachnospirales</taxon>
        <taxon>Lachnospiraceae</taxon>
        <taxon>Butyrivibrio</taxon>
    </lineage>
</organism>
<dbReference type="SUPFAM" id="SSF49384">
    <property type="entry name" value="Carbohydrate-binding domain"/>
    <property type="match status" value="1"/>
</dbReference>
<dbReference type="Proteomes" id="UP000001299">
    <property type="component" value="Chromosome 1"/>
</dbReference>
<evidence type="ECO:0000256" key="10">
    <source>
        <dbReference type="SAM" id="SignalP"/>
    </source>
</evidence>
<sequence length="547" mass="61122">MHKSKCIKRVFTFLLALFVFVMAIPATKVSATGGTDRSATQVVSDMRVGWNIGNSLDSFGQSYNFPYTSLNETYWGNPATTKALIDEVAKAGFNTIRIPVSWGQYTSGSDYQIPDFVMNRVKEVVDYCIVNDMYVILNSHHDINSDYCFYVPNNANKDRSEKYFKSIWTQIAKEFRNYDYHLVFETMNEPRLVGHGEEWWFPRNNPSNDIREAVACINDYNQVALDAIRATGGNNATRCVMVPGYDASIEGCMTDGFKMPNDTASGRLILSVHAYIPYYFALASDTYVTRFDDNLKYDIDSFFNDLNSKFLSRNIPVVVGETSATNRNNTAERVKWADYYWGRAARYSNVAMVLWDNNIYQNNSAGSDGECHMYIDRNSLQWKDPEIISTIMKHVDGTPATINGKEIPSTEQPDPTPVDPDPTPVDPDPTPVDPDPTPVDPDPQPVDPTPVSGALKAEYTINNWGSGYQVLIKVKNDSASRVDGWTLKISKSEVKIDSSWCVNIAEEGGYYVITPMSWNSSLEPSASVDFGIQGSGSIGTSVNISVQ</sequence>
<name>E0RXM0_BUTPB</name>
<evidence type="ECO:0007829" key="14">
    <source>
        <dbReference type="PDB" id="4NF7"/>
    </source>
</evidence>
<dbReference type="SMART" id="SM00637">
    <property type="entry name" value="CBD_II"/>
    <property type="match status" value="1"/>
</dbReference>
<dbReference type="AlphaFoldDB" id="E0RXM0"/>
<dbReference type="GO" id="GO:0008422">
    <property type="term" value="F:beta-glucosidase activity"/>
    <property type="evidence" value="ECO:0007669"/>
    <property type="project" value="TreeGrafter"/>
</dbReference>
<keyword evidence="7 8" id="KW-0624">Polysaccharide degradation</keyword>
<feature type="signal peptide" evidence="10">
    <location>
        <begin position="1"/>
        <end position="23"/>
    </location>
</feature>
<evidence type="ECO:0000313" key="13">
    <source>
        <dbReference type="Proteomes" id="UP000001299"/>
    </source>
</evidence>
<keyword evidence="14" id="KW-0002">3D-structure</keyword>
<dbReference type="PANTHER" id="PTHR31297">
    <property type="entry name" value="GLUCAN ENDO-1,6-BETA-GLUCOSIDASE B"/>
    <property type="match status" value="1"/>
</dbReference>
<dbReference type="GO" id="GO:0005576">
    <property type="term" value="C:extracellular region"/>
    <property type="evidence" value="ECO:0007669"/>
    <property type="project" value="TreeGrafter"/>
</dbReference>
<keyword evidence="6 8" id="KW-0326">Glycosidase</keyword>
<evidence type="ECO:0000313" key="12">
    <source>
        <dbReference type="EMBL" id="ADL34447.1"/>
    </source>
</evidence>
<keyword evidence="4 8" id="KW-0136">Cellulose degradation</keyword>
<comment type="catalytic activity">
    <reaction evidence="1 8">
        <text>Endohydrolysis of (1-&gt;4)-beta-D-glucosidic linkages in cellulose, lichenin and cereal beta-D-glucans.</text>
        <dbReference type="EC" id="3.2.1.4"/>
    </reaction>
</comment>
<dbReference type="PROSITE" id="PS00659">
    <property type="entry name" value="GLYCOSYL_HYDROL_F5"/>
    <property type="match status" value="1"/>
</dbReference>
<dbReference type="Pfam" id="PF00150">
    <property type="entry name" value="Cellulase"/>
    <property type="match status" value="1"/>
</dbReference>
<evidence type="ECO:0000256" key="8">
    <source>
        <dbReference type="RuleBase" id="RU361153"/>
    </source>
</evidence>
<dbReference type="SMR" id="E0RXM0"/>
<accession>E0RXM0</accession>
<dbReference type="EMBL" id="CP001810">
    <property type="protein sequence ID" value="ADL34447.1"/>
    <property type="molecule type" value="Genomic_DNA"/>
</dbReference>
<dbReference type="STRING" id="515622.bpr_I1710"/>
<dbReference type="GO" id="GO:0008810">
    <property type="term" value="F:cellulase activity"/>
    <property type="evidence" value="ECO:0007669"/>
    <property type="project" value="UniProtKB-EC"/>
</dbReference>
<dbReference type="InterPro" id="IPR018366">
    <property type="entry name" value="CBM2_CS"/>
</dbReference>
<dbReference type="GO" id="GO:0030245">
    <property type="term" value="P:cellulose catabolic process"/>
    <property type="evidence" value="ECO:0007669"/>
    <property type="project" value="UniProtKB-KW"/>
</dbReference>
<dbReference type="InterPro" id="IPR001919">
    <property type="entry name" value="CBD2"/>
</dbReference>
<keyword evidence="5 8" id="KW-0119">Carbohydrate metabolism</keyword>
<dbReference type="PROSITE" id="PS00561">
    <property type="entry name" value="CBM2_A"/>
    <property type="match status" value="1"/>
</dbReference>
<dbReference type="GO" id="GO:0009986">
    <property type="term" value="C:cell surface"/>
    <property type="evidence" value="ECO:0007669"/>
    <property type="project" value="TreeGrafter"/>
</dbReference>
<reference evidence="12 13" key="1">
    <citation type="journal article" date="2010" name="PLoS ONE">
        <title>The glycobiome of the rumen bacterium Butyrivibrio proteoclasticus B316(T) highlights adaptation to a polysaccharide-rich environment.</title>
        <authorList>
            <person name="Kelly W.J."/>
            <person name="Leahy S.C."/>
            <person name="Altermann E."/>
            <person name="Yeoman C.J."/>
            <person name="Dunne J.C."/>
            <person name="Kong Z."/>
            <person name="Pacheco D.M."/>
            <person name="Li D."/>
            <person name="Noel S.J."/>
            <person name="Moon C.D."/>
            <person name="Cookson A.L."/>
            <person name="Attwood G.T."/>
        </authorList>
    </citation>
    <scope>NUCLEOTIDE SEQUENCE [LARGE SCALE GENOMIC DNA]</scope>
    <source>
        <strain evidence="13">ATCC 51982 / DSM 14932 / B316</strain>
    </source>
</reference>
<feature type="compositionally biased region" description="Pro residues" evidence="9">
    <location>
        <begin position="414"/>
        <end position="448"/>
    </location>
</feature>
<dbReference type="PROSITE" id="PS51173">
    <property type="entry name" value="CBM2"/>
    <property type="match status" value="1"/>
</dbReference>
<dbReference type="Pfam" id="PF00553">
    <property type="entry name" value="CBM_2"/>
    <property type="match status" value="1"/>
</dbReference>
<feature type="region of interest" description="Disordered" evidence="9">
    <location>
        <begin position="398"/>
        <end position="450"/>
    </location>
</feature>
<dbReference type="InterPro" id="IPR008965">
    <property type="entry name" value="CBM2/CBM3_carb-bd_dom_sf"/>
</dbReference>
<dbReference type="GO" id="GO:0030247">
    <property type="term" value="F:polysaccharide binding"/>
    <property type="evidence" value="ECO:0007669"/>
    <property type="project" value="UniProtKB-UniRule"/>
</dbReference>
<keyword evidence="13" id="KW-1185">Reference proteome</keyword>
<reference evidence="14" key="2">
    <citation type="submission" date="2013-10" db="PDB data bank">
        <title>Structural and functional characterisation of endo-1,4-beta-glucanase Cel5C from bovine rumen microbe Butyrivibrio proteoclasticus.</title>
        <authorList>
            <person name="Lott J.S."/>
            <person name="Colbert D.A."/>
        </authorList>
    </citation>
    <scope>X-RAY CRYSTALLOGRAPHY (2.11 ANGSTROMS) OF 34-394</scope>
</reference>
<protein>
    <recommendedName>
        <fullName evidence="8">Endoglucanase</fullName>
        <ecNumber evidence="8">3.2.1.4</ecNumber>
    </recommendedName>
</protein>
<dbReference type="EC" id="3.2.1.4" evidence="8"/>
<proteinExistence type="evidence at protein level"/>
<dbReference type="HOGENOM" id="CLU_018668_2_1_9"/>
<evidence type="ECO:0000259" key="11">
    <source>
        <dbReference type="PROSITE" id="PS51173"/>
    </source>
</evidence>
<dbReference type="PANTHER" id="PTHR31297:SF41">
    <property type="entry name" value="ENDOGLUCANASE, PUTATIVE (AFU_ORTHOLOGUE AFUA_5G01830)-RELATED"/>
    <property type="match status" value="1"/>
</dbReference>
<dbReference type="CAZy" id="GH5">
    <property type="family name" value="Glycoside Hydrolase Family 5"/>
</dbReference>
<dbReference type="RefSeq" id="WP_013281101.1">
    <property type="nucleotide sequence ID" value="NC_014387.1"/>
</dbReference>
<dbReference type="PDBsum" id="4NF7"/>
<evidence type="ECO:0000256" key="9">
    <source>
        <dbReference type="SAM" id="MobiDB-lite"/>
    </source>
</evidence>
<dbReference type="eggNOG" id="COG2730">
    <property type="taxonomic scope" value="Bacteria"/>
</dbReference>
<dbReference type="SUPFAM" id="SSF51445">
    <property type="entry name" value="(Trans)glycosidases"/>
    <property type="match status" value="1"/>
</dbReference>
<dbReference type="InterPro" id="IPR050386">
    <property type="entry name" value="Glycosyl_hydrolase_5"/>
</dbReference>
<dbReference type="Gene3D" id="3.20.20.80">
    <property type="entry name" value="Glycosidases"/>
    <property type="match status" value="1"/>
</dbReference>